<dbReference type="InterPro" id="IPR027359">
    <property type="entry name" value="Volt_channel_dom_sf"/>
</dbReference>
<evidence type="ECO:0000256" key="11">
    <source>
        <dbReference type="SAM" id="Phobius"/>
    </source>
</evidence>
<dbReference type="PANTHER" id="PTHR47735:SF9">
    <property type="entry name" value="POTASSIUM VOLTAGE-GATED CHANNEL SUBFAMILY KQT MEMBER 4-LIKE ISOFORM X1"/>
    <property type="match status" value="1"/>
</dbReference>
<evidence type="ECO:0000256" key="5">
    <source>
        <dbReference type="ARBA" id="ARBA00022958"/>
    </source>
</evidence>
<evidence type="ECO:0000256" key="10">
    <source>
        <dbReference type="ARBA" id="ARBA00034430"/>
    </source>
</evidence>
<feature type="domain" description="Potassium channel voltage dependent KCNQ C-terminal" evidence="13">
    <location>
        <begin position="438"/>
        <end position="555"/>
    </location>
</feature>
<evidence type="ECO:0000313" key="14">
    <source>
        <dbReference type="Proteomes" id="UP001652621"/>
    </source>
</evidence>
<feature type="transmembrane region" description="Helical" evidence="11">
    <location>
        <begin position="271"/>
        <end position="288"/>
    </location>
</feature>
<dbReference type="PANTHER" id="PTHR47735">
    <property type="entry name" value="POTASSIUM VOLTAGE-GATED CHANNEL SUBFAMILY KQT MEMBER 4"/>
    <property type="match status" value="1"/>
</dbReference>
<evidence type="ECO:0000256" key="3">
    <source>
        <dbReference type="ARBA" id="ARBA00022475"/>
    </source>
</evidence>
<sequence length="642" mass="72506">MQLKPQPVAVERHSYRSAFPSKSCDLRPPMANDVEIAIKPKETSCKLISPPPPDRLAQPRMSLLGKPINYNRGNRRDVRYRRLQSRVYNFLERPRGLPAVLYHVMVFLMVFTCLALSVFSTIKEYEEDALYILFRMEILVVIWFTMEFFLRLWSSGCRSRYQGCVGRLKFVKRPFCIIDIITIVASVVVLGMGTSGQVFATSALRGLRFFQILRMVRMDRRGGTWKLLGSVVYAHRQELITTMYIGFLGLIFASFLVYLMEKDVNDKFNNFAQALWWGVITLCTVGYGDMVPETWQGKLIASFCALLGISFFALPAGILGSGFALKVQQQQRQKHMIRRRQPAASLIQALWRCYAADEHSSSVATWKIHQVALPSPPASRASSSFKHNASFVARLPTIRRHKPPTSTQSPGGDSLSVKTAVATNRVSRYTRNLRELNQSVENLDEDDEPRCTQLTNKHKTAIRFIRKLKYFVARRKFKEALKPYDVKDVMEQYAAGHVDLLGRVKNVHARLDQILGKQGSKSKDAYASKISLASRVVKVERQVADIEEKLDILIKALHGGPSRFQTLPPTPQVSKHSNNNNHLHNIIENSQSGIVNTNKKSNEMDKSFSQDGRCYYINGGVGGNGTGSSIIIDVVAGTTRDH</sequence>
<keyword evidence="6 11" id="KW-1133">Transmembrane helix</keyword>
<dbReference type="Pfam" id="PF03520">
    <property type="entry name" value="KCNQ_channel"/>
    <property type="match status" value="1"/>
</dbReference>
<dbReference type="Gene3D" id="1.20.120.350">
    <property type="entry name" value="Voltage-gated potassium channels. Chain C"/>
    <property type="match status" value="1"/>
</dbReference>
<keyword evidence="2" id="KW-0813">Transport</keyword>
<evidence type="ECO:0000256" key="7">
    <source>
        <dbReference type="ARBA" id="ARBA00023065"/>
    </source>
</evidence>
<keyword evidence="3" id="KW-1003">Cell membrane</keyword>
<name>A0ABM3VMI8_MUSDO</name>
<dbReference type="Proteomes" id="UP001652621">
    <property type="component" value="Unplaced"/>
</dbReference>
<keyword evidence="8 11" id="KW-0472">Membrane</keyword>
<reference evidence="15" key="1">
    <citation type="submission" date="2025-08" db="UniProtKB">
        <authorList>
            <consortium name="RefSeq"/>
        </authorList>
    </citation>
    <scope>IDENTIFICATION</scope>
    <source>
        <strain evidence="15">Aabys</strain>
        <tissue evidence="15">Whole body</tissue>
    </source>
</reference>
<feature type="transmembrane region" description="Helical" evidence="11">
    <location>
        <begin position="132"/>
        <end position="154"/>
    </location>
</feature>
<evidence type="ECO:0000256" key="2">
    <source>
        <dbReference type="ARBA" id="ARBA00022448"/>
    </source>
</evidence>
<keyword evidence="14" id="KW-1185">Reference proteome</keyword>
<gene>
    <name evidence="15" type="primary">LOC131806583</name>
</gene>
<dbReference type="RefSeq" id="XP_058986843.1">
    <property type="nucleotide sequence ID" value="XM_059130860.1"/>
</dbReference>
<keyword evidence="5" id="KW-0630">Potassium</keyword>
<accession>A0ABM3VMI8</accession>
<feature type="transmembrane region" description="Helical" evidence="11">
    <location>
        <begin position="300"/>
        <end position="325"/>
    </location>
</feature>
<dbReference type="Pfam" id="PF00520">
    <property type="entry name" value="Ion_trans"/>
    <property type="match status" value="1"/>
</dbReference>
<dbReference type="SUPFAM" id="SSF81324">
    <property type="entry name" value="Voltage-gated potassium channels"/>
    <property type="match status" value="1"/>
</dbReference>
<dbReference type="Gene3D" id="6.10.140.1910">
    <property type="match status" value="2"/>
</dbReference>
<protein>
    <submittedName>
        <fullName evidence="15">LOW QUALITY PROTEIN: potassium voltage-gated channel subfamily KQT member 5</fullName>
    </submittedName>
</protein>
<evidence type="ECO:0000256" key="9">
    <source>
        <dbReference type="ARBA" id="ARBA00023303"/>
    </source>
</evidence>
<evidence type="ECO:0000256" key="6">
    <source>
        <dbReference type="ARBA" id="ARBA00022989"/>
    </source>
</evidence>
<feature type="transmembrane region" description="Helical" evidence="11">
    <location>
        <begin position="175"/>
        <end position="200"/>
    </location>
</feature>
<dbReference type="PRINTS" id="PR00169">
    <property type="entry name" value="KCHANNEL"/>
</dbReference>
<dbReference type="InterPro" id="IPR005821">
    <property type="entry name" value="Ion_trans_dom"/>
</dbReference>
<evidence type="ECO:0000256" key="1">
    <source>
        <dbReference type="ARBA" id="ARBA00004651"/>
    </source>
</evidence>
<evidence type="ECO:0000259" key="13">
    <source>
        <dbReference type="Pfam" id="PF03520"/>
    </source>
</evidence>
<keyword evidence="7" id="KW-0406">Ion transport</keyword>
<evidence type="ECO:0000313" key="15">
    <source>
        <dbReference type="RefSeq" id="XP_058986843.1"/>
    </source>
</evidence>
<feature type="domain" description="Ion transport" evidence="12">
    <location>
        <begin position="102"/>
        <end position="330"/>
    </location>
</feature>
<evidence type="ECO:0000256" key="8">
    <source>
        <dbReference type="ARBA" id="ARBA00023136"/>
    </source>
</evidence>
<organism evidence="14 15">
    <name type="scientific">Musca domestica</name>
    <name type="common">House fly</name>
    <dbReference type="NCBI Taxonomy" id="7370"/>
    <lineage>
        <taxon>Eukaryota</taxon>
        <taxon>Metazoa</taxon>
        <taxon>Ecdysozoa</taxon>
        <taxon>Arthropoda</taxon>
        <taxon>Hexapoda</taxon>
        <taxon>Insecta</taxon>
        <taxon>Pterygota</taxon>
        <taxon>Neoptera</taxon>
        <taxon>Endopterygota</taxon>
        <taxon>Diptera</taxon>
        <taxon>Brachycera</taxon>
        <taxon>Muscomorpha</taxon>
        <taxon>Muscoidea</taxon>
        <taxon>Muscidae</taxon>
        <taxon>Musca</taxon>
    </lineage>
</organism>
<proteinExistence type="predicted"/>
<feature type="transmembrane region" description="Helical" evidence="11">
    <location>
        <begin position="100"/>
        <end position="120"/>
    </location>
</feature>
<feature type="transmembrane region" description="Helical" evidence="11">
    <location>
        <begin position="239"/>
        <end position="259"/>
    </location>
</feature>
<comment type="subcellular location">
    <subcellularLocation>
        <location evidence="1">Cell membrane</location>
        <topology evidence="1">Multi-pass membrane protein</topology>
    </subcellularLocation>
</comment>
<dbReference type="InterPro" id="IPR013821">
    <property type="entry name" value="K_chnl_volt-dep_KCNQ_C"/>
</dbReference>
<dbReference type="GeneID" id="131806583"/>
<keyword evidence="4 11" id="KW-0812">Transmembrane</keyword>
<evidence type="ECO:0000256" key="4">
    <source>
        <dbReference type="ARBA" id="ARBA00022692"/>
    </source>
</evidence>
<evidence type="ECO:0000259" key="12">
    <source>
        <dbReference type="Pfam" id="PF00520"/>
    </source>
</evidence>
<dbReference type="PRINTS" id="PR01459">
    <property type="entry name" value="KCNQCHANNEL"/>
</dbReference>
<dbReference type="Gene3D" id="1.10.287.70">
    <property type="match status" value="1"/>
</dbReference>
<comment type="catalytic activity">
    <reaction evidence="10">
        <text>K(+)(in) = K(+)(out)</text>
        <dbReference type="Rhea" id="RHEA:29463"/>
        <dbReference type="ChEBI" id="CHEBI:29103"/>
    </reaction>
</comment>
<keyword evidence="9" id="KW-0407">Ion channel</keyword>
<dbReference type="InterPro" id="IPR003937">
    <property type="entry name" value="K_chnl_volt-dep_KCNQ"/>
</dbReference>